<protein>
    <submittedName>
        <fullName evidence="1">Uncharacterized protein</fullName>
    </submittedName>
</protein>
<dbReference type="EMBL" id="QGKY02001925">
    <property type="protein sequence ID" value="KAF2549437.1"/>
    <property type="molecule type" value="Genomic_DNA"/>
</dbReference>
<organism evidence="1">
    <name type="scientific">Brassica cretica</name>
    <name type="common">Mustard</name>
    <dbReference type="NCBI Taxonomy" id="69181"/>
    <lineage>
        <taxon>Eukaryota</taxon>
        <taxon>Viridiplantae</taxon>
        <taxon>Streptophyta</taxon>
        <taxon>Embryophyta</taxon>
        <taxon>Tracheophyta</taxon>
        <taxon>Spermatophyta</taxon>
        <taxon>Magnoliopsida</taxon>
        <taxon>eudicotyledons</taxon>
        <taxon>Gunneridae</taxon>
        <taxon>Pentapetalae</taxon>
        <taxon>rosids</taxon>
        <taxon>malvids</taxon>
        <taxon>Brassicales</taxon>
        <taxon>Brassicaceae</taxon>
        <taxon>Brassiceae</taxon>
        <taxon>Brassica</taxon>
    </lineage>
</organism>
<accession>A0A8S9GZN0</accession>
<gene>
    <name evidence="1" type="ORF">F2Q70_00022908</name>
</gene>
<dbReference type="AlphaFoldDB" id="A0A8S9GZN0"/>
<comment type="caution">
    <text evidence="1">The sequence shown here is derived from an EMBL/GenBank/DDBJ whole genome shotgun (WGS) entry which is preliminary data.</text>
</comment>
<evidence type="ECO:0000313" key="1">
    <source>
        <dbReference type="EMBL" id="KAF2549437.1"/>
    </source>
</evidence>
<name>A0A8S9GZN0_BRACR</name>
<proteinExistence type="predicted"/>
<reference evidence="1" key="1">
    <citation type="submission" date="2019-12" db="EMBL/GenBank/DDBJ databases">
        <title>Genome sequencing and annotation of Brassica cretica.</title>
        <authorList>
            <person name="Studholme D.J."/>
            <person name="Sarris P.F."/>
        </authorList>
    </citation>
    <scope>NUCLEOTIDE SEQUENCE</scope>
    <source>
        <strain evidence="1">PFS-102/07</strain>
        <tissue evidence="1">Leaf</tissue>
    </source>
</reference>
<sequence>MKELLCVLTVYDFIVVSSLEQLIVLLVSPVVYKVAGPKVKSCTDVKNNVLVNMRGCNNGGTLNGHTGQEAFQNAVPVVSAPTFEVP</sequence>